<proteinExistence type="inferred from homology"/>
<organism evidence="10 11">
    <name type="scientific">Kordiimonas pumila</name>
    <dbReference type="NCBI Taxonomy" id="2161677"/>
    <lineage>
        <taxon>Bacteria</taxon>
        <taxon>Pseudomonadati</taxon>
        <taxon>Pseudomonadota</taxon>
        <taxon>Alphaproteobacteria</taxon>
        <taxon>Kordiimonadales</taxon>
        <taxon>Kordiimonadaceae</taxon>
        <taxon>Kordiimonas</taxon>
    </lineage>
</organism>
<comment type="caution">
    <text evidence="10">The sequence shown here is derived from an EMBL/GenBank/DDBJ whole genome shotgun (WGS) entry which is preliminary data.</text>
</comment>
<evidence type="ECO:0000259" key="7">
    <source>
        <dbReference type="Pfam" id="PF00460"/>
    </source>
</evidence>
<dbReference type="PANTHER" id="PTHR30033:SF2">
    <property type="entry name" value="FLAGELLAR HOOK PROTEIN"/>
    <property type="match status" value="1"/>
</dbReference>
<dbReference type="InterPro" id="IPR019776">
    <property type="entry name" value="Flagellar_basal_body_rod_CS"/>
</dbReference>
<dbReference type="Pfam" id="PF22638">
    <property type="entry name" value="FlgK_D1"/>
    <property type="match status" value="1"/>
</dbReference>
<dbReference type="InterPro" id="IPR002371">
    <property type="entry name" value="FlgK"/>
</dbReference>
<evidence type="ECO:0000256" key="2">
    <source>
        <dbReference type="ARBA" id="ARBA00004613"/>
    </source>
</evidence>
<evidence type="ECO:0000256" key="1">
    <source>
        <dbReference type="ARBA" id="ARBA00004117"/>
    </source>
</evidence>
<dbReference type="PROSITE" id="PS00588">
    <property type="entry name" value="FLAGELLA_BB_ROD"/>
    <property type="match status" value="1"/>
</dbReference>
<comment type="subcellular location">
    <subcellularLocation>
        <location evidence="1">Bacterial flagellum basal body</location>
    </subcellularLocation>
    <subcellularLocation>
        <location evidence="2">Secreted</location>
    </subcellularLocation>
</comment>
<keyword evidence="10" id="KW-0282">Flagellum</keyword>
<reference evidence="11" key="1">
    <citation type="journal article" date="2019" name="Int. J. Syst. Evol. Microbiol.">
        <title>The Global Catalogue of Microorganisms (GCM) 10K type strain sequencing project: providing services to taxonomists for standard genome sequencing and annotation.</title>
        <authorList>
            <consortium name="The Broad Institute Genomics Platform"/>
            <consortium name="The Broad Institute Genome Sequencing Center for Infectious Disease"/>
            <person name="Wu L."/>
            <person name="Ma J."/>
        </authorList>
    </citation>
    <scope>NUCLEOTIDE SEQUENCE [LARGE SCALE GENOMIC DNA]</scope>
    <source>
        <strain evidence="11">KCTC 62164</strain>
    </source>
</reference>
<gene>
    <name evidence="10" type="primary">flgK</name>
    <name evidence="10" type="ORF">ACFOKA_05645</name>
</gene>
<feature type="domain" description="Flagellar basal-body/hook protein C-terminal" evidence="8">
    <location>
        <begin position="666"/>
        <end position="703"/>
    </location>
</feature>
<dbReference type="RefSeq" id="WP_194211555.1">
    <property type="nucleotide sequence ID" value="NZ_CP061205.1"/>
</dbReference>
<feature type="domain" description="Flagellar basal body rod protein N-terminal" evidence="7">
    <location>
        <begin position="9"/>
        <end position="36"/>
    </location>
</feature>
<dbReference type="PANTHER" id="PTHR30033">
    <property type="entry name" value="FLAGELLAR HOOK-ASSOCIATED PROTEIN 1"/>
    <property type="match status" value="1"/>
</dbReference>
<dbReference type="Pfam" id="PF06429">
    <property type="entry name" value="Flg_bbr_C"/>
    <property type="match status" value="1"/>
</dbReference>
<keyword evidence="5" id="KW-0964">Secreted</keyword>
<keyword evidence="10" id="KW-0969">Cilium</keyword>
<feature type="domain" description="Flagellar hook-associated protein FlgK helical" evidence="9">
    <location>
        <begin position="91"/>
        <end position="319"/>
    </location>
</feature>
<evidence type="ECO:0000256" key="3">
    <source>
        <dbReference type="ARBA" id="ARBA00009677"/>
    </source>
</evidence>
<comment type="similarity">
    <text evidence="3">Belongs to the flagella basal body rod proteins family.</text>
</comment>
<dbReference type="NCBIfam" id="TIGR02492">
    <property type="entry name" value="flgK_ends"/>
    <property type="match status" value="1"/>
</dbReference>
<keyword evidence="10" id="KW-0966">Cell projection</keyword>
<dbReference type="Proteomes" id="UP001595444">
    <property type="component" value="Unassembled WGS sequence"/>
</dbReference>
<keyword evidence="6" id="KW-0975">Bacterial flagellum</keyword>
<protein>
    <recommendedName>
        <fullName evidence="4">Flagellar hook-associated protein 1</fullName>
    </recommendedName>
</protein>
<evidence type="ECO:0000259" key="8">
    <source>
        <dbReference type="Pfam" id="PF06429"/>
    </source>
</evidence>
<keyword evidence="11" id="KW-1185">Reference proteome</keyword>
<dbReference type="Pfam" id="PF00460">
    <property type="entry name" value="Flg_bb_rod"/>
    <property type="match status" value="1"/>
</dbReference>
<evidence type="ECO:0000256" key="5">
    <source>
        <dbReference type="ARBA" id="ARBA00022525"/>
    </source>
</evidence>
<dbReference type="InterPro" id="IPR053927">
    <property type="entry name" value="FlgK_helical"/>
</dbReference>
<evidence type="ECO:0000313" key="10">
    <source>
        <dbReference type="EMBL" id="MFC3051381.1"/>
    </source>
</evidence>
<dbReference type="SUPFAM" id="SSF64518">
    <property type="entry name" value="Phase 1 flagellin"/>
    <property type="match status" value="1"/>
</dbReference>
<dbReference type="EMBL" id="JBHRSL010000002">
    <property type="protein sequence ID" value="MFC3051381.1"/>
    <property type="molecule type" value="Genomic_DNA"/>
</dbReference>
<sequence length="706" mass="74296">MSLSNIISTSLSGLFVNQSAMKVTSNNIANVNTPNYARSVIEQKALVTQGQSAGVGIANISAVIDEFLSTAYRKAQSNTSEFSAQREFHDRLQGVLGDPAADSSLSARMDQIFQSVADLSLNPADVLRRQQSLSETQSFLDQLKLFHSEVQNLRGEASQQISETVDAINEQLQRINDLNPLLVKQKALGQDTGGVEGQMSDALATLASYIDIRVDKQPTGALYISTASGYPLVDTTLSQLKYNAPGIVGAGTVFPPITVSRVDKDTLEAISSVTDLSAHIQSGRLAGLLDMRDNQLTELSVSLGELAAHVADEFNAIQNEYSAAPPPNSLTGKQTLVDGSYATNFTGVVTFAVVDGDNELVATTTVDFDSSPPADFDALVAQVNAGLGGNGTLSLVDGVMSLTATNASNGVVIANDPDTPSDRAGRTFSHFFGMNDLITSDVPGIYETGLDGTEAHGMGSGETIQFKLTDASGREVTTVTVPVTGTTYNDMIGALNNLSTGLGAYGSFALDSSTGALSWSANSNYSSIKLEVTSDTTQIANTGLSFTAAFGVGDQYRVNAARNINIVEAIAEDPDLLALSVFDLSGSVGDIVLTNGDQRGALALQALETTLVGFSDAGELKASNVTLTQYVSRFLGNAGLQASRASNFEEDNMALLQEIGQRNSDVSGVNLDEELANLVIYQNAYNAAARILSSVQELYDSLLAAV</sequence>
<accession>A0ABV7D2Z6</accession>
<evidence type="ECO:0000256" key="6">
    <source>
        <dbReference type="ARBA" id="ARBA00023143"/>
    </source>
</evidence>
<evidence type="ECO:0000259" key="9">
    <source>
        <dbReference type="Pfam" id="PF22638"/>
    </source>
</evidence>
<evidence type="ECO:0000313" key="11">
    <source>
        <dbReference type="Proteomes" id="UP001595444"/>
    </source>
</evidence>
<evidence type="ECO:0000256" key="4">
    <source>
        <dbReference type="ARBA" id="ARBA00016244"/>
    </source>
</evidence>
<name>A0ABV7D2Z6_9PROT</name>
<dbReference type="InterPro" id="IPR010930">
    <property type="entry name" value="Flg_bb/hook_C_dom"/>
</dbReference>
<dbReference type="InterPro" id="IPR001444">
    <property type="entry name" value="Flag_bb_rod_N"/>
</dbReference>
<dbReference type="PRINTS" id="PR01005">
    <property type="entry name" value="FLGHOOKAP1"/>
</dbReference>